<feature type="transmembrane region" description="Helical" evidence="1">
    <location>
        <begin position="201"/>
        <end position="220"/>
    </location>
</feature>
<dbReference type="AlphaFoldDB" id="A0A7W6NQ16"/>
<keyword evidence="3" id="KW-1185">Reference proteome</keyword>
<proteinExistence type="predicted"/>
<dbReference type="InterPro" id="IPR025333">
    <property type="entry name" value="DUF4239"/>
</dbReference>
<evidence type="ECO:0000256" key="1">
    <source>
        <dbReference type="SAM" id="Phobius"/>
    </source>
</evidence>
<dbReference type="Proteomes" id="UP000529946">
    <property type="component" value="Unassembled WGS sequence"/>
</dbReference>
<sequence length="247" mass="27050">MAAVVIACLTFICLLAAGLGSLFAHVRLSPRNLQDETNTTIRLVANLFVVMASLLLGLMANSAKTTFEASNANIHAFATEIILLDRTVRGLGPAGDETRAHLRAYLRQAVHDRPVAVENHAAGETLQKAGDSLRAIRTTNLQQTALWNDARLMFRQVERDRWVLIGRGEGRVPHPVIGMLIVWLMMIFASFGYRAPRTPVVLASFIGSAALLSASLYVIVDMNEPYWGAIQTDPAPLHRALAEVSRE</sequence>
<reference evidence="2 3" key="1">
    <citation type="submission" date="2020-08" db="EMBL/GenBank/DDBJ databases">
        <title>Genomic Encyclopedia of Type Strains, Phase IV (KMG-IV): sequencing the most valuable type-strain genomes for metagenomic binning, comparative biology and taxonomic classification.</title>
        <authorList>
            <person name="Goeker M."/>
        </authorList>
    </citation>
    <scope>NUCLEOTIDE SEQUENCE [LARGE SCALE GENOMIC DNA]</scope>
    <source>
        <strain evidence="2 3">DSM 23960</strain>
    </source>
</reference>
<evidence type="ECO:0000313" key="2">
    <source>
        <dbReference type="EMBL" id="MBB4083119.1"/>
    </source>
</evidence>
<organism evidence="2 3">
    <name type="scientific">Brevundimonas lenta</name>
    <dbReference type="NCBI Taxonomy" id="424796"/>
    <lineage>
        <taxon>Bacteria</taxon>
        <taxon>Pseudomonadati</taxon>
        <taxon>Pseudomonadota</taxon>
        <taxon>Alphaproteobacteria</taxon>
        <taxon>Caulobacterales</taxon>
        <taxon>Caulobacteraceae</taxon>
        <taxon>Brevundimonas</taxon>
    </lineage>
</organism>
<feature type="transmembrane region" description="Helical" evidence="1">
    <location>
        <begin position="40"/>
        <end position="60"/>
    </location>
</feature>
<gene>
    <name evidence="2" type="ORF">GGR12_001985</name>
</gene>
<comment type="caution">
    <text evidence="2">The sequence shown here is derived from an EMBL/GenBank/DDBJ whole genome shotgun (WGS) entry which is preliminary data.</text>
</comment>
<protein>
    <recommendedName>
        <fullName evidence="4">DUF4239 domain-containing protein</fullName>
    </recommendedName>
</protein>
<dbReference type="EMBL" id="JACIDM010000002">
    <property type="protein sequence ID" value="MBB4083119.1"/>
    <property type="molecule type" value="Genomic_DNA"/>
</dbReference>
<dbReference type="Pfam" id="PF14023">
    <property type="entry name" value="Bestrophin-like"/>
    <property type="match status" value="1"/>
</dbReference>
<evidence type="ECO:0008006" key="4">
    <source>
        <dbReference type="Google" id="ProtNLM"/>
    </source>
</evidence>
<name>A0A7W6NQ16_9CAUL</name>
<dbReference type="RefSeq" id="WP_183204243.1">
    <property type="nucleotide sequence ID" value="NZ_BAAAER010000001.1"/>
</dbReference>
<keyword evidence="1" id="KW-1133">Transmembrane helix</keyword>
<keyword evidence="1" id="KW-0472">Membrane</keyword>
<evidence type="ECO:0000313" key="3">
    <source>
        <dbReference type="Proteomes" id="UP000529946"/>
    </source>
</evidence>
<accession>A0A7W6NQ16</accession>
<feature type="transmembrane region" description="Helical" evidence="1">
    <location>
        <begin position="176"/>
        <end position="195"/>
    </location>
</feature>
<keyword evidence="1" id="KW-0812">Transmembrane</keyword>